<keyword evidence="8" id="KW-0378">Hydrolase</keyword>
<evidence type="ECO:0000256" key="3">
    <source>
        <dbReference type="ARBA" id="ARBA00004496"/>
    </source>
</evidence>
<keyword evidence="7" id="KW-0645">Protease</keyword>
<feature type="active site" evidence="10">
    <location>
        <position position="139"/>
    </location>
</feature>
<dbReference type="CDD" id="cd00501">
    <property type="entry name" value="Peptidase_C15"/>
    <property type="match status" value="1"/>
</dbReference>
<evidence type="ECO:0007829" key="14">
    <source>
        <dbReference type="PeptideAtlas" id="A0A8V1A3K3"/>
    </source>
</evidence>
<dbReference type="Gene3D" id="3.40.630.20">
    <property type="entry name" value="Peptidase C15, pyroglutamyl peptidase I-like"/>
    <property type="match status" value="1"/>
</dbReference>
<sequence length="263" mass="28566">MEPRALSSALLQGSVAHRLLTAITQGQSVHNVSEHGVKPDCLVSPLQDQAVPPCSGVIWGNAACTGFGPFGEHAVNASWIAVQELEKLGLRDGVDLHVYEVPVEYQTVQRLIPALWKKHSPQLVVHVGVSGMATTVTLEKCGHNVGYKGLDNCRFCPGSQCCVEGGPECIDSIIDMDLVCRRVSALGLDVTVTISKDAGRYLCDFTYYTSLYQSCGRSAFVHVPPLGKPYSAEQLGRALQAIIEEMLDVLEHSEDKINCQHEH</sequence>
<dbReference type="GO" id="GO:0006508">
    <property type="term" value="P:proteolysis"/>
    <property type="evidence" value="ECO:0007669"/>
    <property type="project" value="UniProtKB-KW"/>
</dbReference>
<evidence type="ECO:0000256" key="8">
    <source>
        <dbReference type="ARBA" id="ARBA00022801"/>
    </source>
</evidence>
<dbReference type="InterPro" id="IPR036440">
    <property type="entry name" value="Peptidase_C15-like_sf"/>
</dbReference>
<reference evidence="12" key="2">
    <citation type="submission" date="2025-08" db="UniProtKB">
        <authorList>
            <consortium name="Ensembl"/>
        </authorList>
    </citation>
    <scope>IDENTIFICATION</scope>
    <source>
        <strain evidence="12">broiler</strain>
    </source>
</reference>
<evidence type="ECO:0000313" key="12">
    <source>
        <dbReference type="Ensembl" id="ENSGALP00010040459.1"/>
    </source>
</evidence>
<dbReference type="GO" id="GO:0005829">
    <property type="term" value="C:cytosol"/>
    <property type="evidence" value="ECO:0007669"/>
    <property type="project" value="InterPro"/>
</dbReference>
<evidence type="ECO:0000256" key="7">
    <source>
        <dbReference type="ARBA" id="ARBA00022670"/>
    </source>
</evidence>
<comment type="subcellular location">
    <subcellularLocation>
        <location evidence="3">Cytoplasm</location>
    </subcellularLocation>
</comment>
<reference evidence="12" key="3">
    <citation type="submission" date="2025-09" db="UniProtKB">
        <authorList>
            <consortium name="Ensembl"/>
        </authorList>
    </citation>
    <scope>IDENTIFICATION</scope>
    <source>
        <strain evidence="12">broiler</strain>
    </source>
</reference>
<dbReference type="InterPro" id="IPR000816">
    <property type="entry name" value="Peptidase_C15"/>
</dbReference>
<dbReference type="GeneTree" id="ENSGT00390000015368"/>
<dbReference type="InterPro" id="IPR033693">
    <property type="entry name" value="PGPEP1_Glu_AS"/>
</dbReference>
<dbReference type="FunFam" id="3.40.630.20:FF:000002">
    <property type="entry name" value="Pyroglutamyl-peptidase 1"/>
    <property type="match status" value="1"/>
</dbReference>
<dbReference type="InterPro" id="IPR016125">
    <property type="entry name" value="Peptidase_C15-like"/>
</dbReference>
<dbReference type="PROSITE" id="PS01334">
    <property type="entry name" value="PYRASE_CYS"/>
    <property type="match status" value="1"/>
</dbReference>
<protein>
    <recommendedName>
        <fullName evidence="10">Pyroglutamyl-peptidase I</fullName>
        <ecNumber evidence="10">3.4.19.3</ecNumber>
    </recommendedName>
</protein>
<dbReference type="OrthoDB" id="407146at2759"/>
<evidence type="ECO:0000256" key="4">
    <source>
        <dbReference type="ARBA" id="ARBA00006641"/>
    </source>
</evidence>
<evidence type="ECO:0000256" key="5">
    <source>
        <dbReference type="ARBA" id="ARBA00011245"/>
    </source>
</evidence>
<evidence type="ECO:0000256" key="2">
    <source>
        <dbReference type="ARBA" id="ARBA00002280"/>
    </source>
</evidence>
<comment type="subunit">
    <text evidence="5">Monomer.</text>
</comment>
<name>A0A8V1A3K3_CHICK</name>
<dbReference type="EC" id="3.4.19.3" evidence="10"/>
<evidence type="ECO:0000256" key="11">
    <source>
        <dbReference type="PROSITE-ProRule" id="PRU10077"/>
    </source>
</evidence>
<evidence type="ECO:0000256" key="9">
    <source>
        <dbReference type="ARBA" id="ARBA00022807"/>
    </source>
</evidence>
<evidence type="ECO:0000256" key="10">
    <source>
        <dbReference type="PROSITE-ProRule" id="PRU10076"/>
    </source>
</evidence>
<keyword evidence="6" id="KW-0963">Cytoplasm</keyword>
<keyword evidence="14" id="KW-1267">Proteomics identification</keyword>
<comment type="catalytic activity">
    <reaction evidence="1 10">
        <text>Release of an N-terminal pyroglutamyl group from a polypeptide, the second amino acid generally not being Pro.</text>
        <dbReference type="EC" id="3.4.19.3"/>
    </reaction>
</comment>
<keyword evidence="13" id="KW-1185">Reference proteome</keyword>
<evidence type="ECO:0000313" key="13">
    <source>
        <dbReference type="Proteomes" id="UP000000539"/>
    </source>
</evidence>
<dbReference type="PROSITE" id="PS01333">
    <property type="entry name" value="PYRASE_GLU"/>
    <property type="match status" value="1"/>
</dbReference>
<evidence type="ECO:0000256" key="6">
    <source>
        <dbReference type="ARBA" id="ARBA00022490"/>
    </source>
</evidence>
<organism evidence="12 13">
    <name type="scientific">Gallus gallus</name>
    <name type="common">Chicken</name>
    <dbReference type="NCBI Taxonomy" id="9031"/>
    <lineage>
        <taxon>Eukaryota</taxon>
        <taxon>Metazoa</taxon>
        <taxon>Chordata</taxon>
        <taxon>Craniata</taxon>
        <taxon>Vertebrata</taxon>
        <taxon>Euteleostomi</taxon>
        <taxon>Archelosauria</taxon>
        <taxon>Archosauria</taxon>
        <taxon>Dinosauria</taxon>
        <taxon>Saurischia</taxon>
        <taxon>Theropoda</taxon>
        <taxon>Coelurosauria</taxon>
        <taxon>Aves</taxon>
        <taxon>Neognathae</taxon>
        <taxon>Galloanserae</taxon>
        <taxon>Galliformes</taxon>
        <taxon>Phasianidae</taxon>
        <taxon>Phasianinae</taxon>
        <taxon>Gallus</taxon>
    </lineage>
</organism>
<keyword evidence="9" id="KW-0788">Thiol protease</keyword>
<proteinExistence type="evidence at protein level"/>
<gene>
    <name evidence="12" type="primary">PGPEP1</name>
</gene>
<dbReference type="SUPFAM" id="SSF53182">
    <property type="entry name" value="Pyrrolidone carboxyl peptidase (pyroglutamate aminopeptidase)"/>
    <property type="match status" value="1"/>
</dbReference>
<dbReference type="Ensembl" id="ENSGALT00010066193.1">
    <property type="protein sequence ID" value="ENSGALP00010040459.1"/>
    <property type="gene ID" value="ENSGALG00010027299.1"/>
</dbReference>
<dbReference type="Pfam" id="PF01470">
    <property type="entry name" value="Peptidase_C15"/>
    <property type="match status" value="1"/>
</dbReference>
<dbReference type="PANTHER" id="PTHR23402:SF16">
    <property type="entry name" value="PYROGLUTAMYL-PEPTIDASE 1"/>
    <property type="match status" value="1"/>
</dbReference>
<accession>A0A8V1A3K3</accession>
<dbReference type="InterPro" id="IPR033694">
    <property type="entry name" value="PGPEP1_Cys_AS"/>
</dbReference>
<comment type="function">
    <text evidence="2">Removes 5-oxoproline from various penultimate amino acid residues except L-proline.</text>
</comment>
<evidence type="ECO:0000256" key="1">
    <source>
        <dbReference type="ARBA" id="ARBA00001770"/>
    </source>
</evidence>
<reference evidence="12" key="1">
    <citation type="submission" date="2020-11" db="EMBL/GenBank/DDBJ databases">
        <title>Gallus gallus (Chicken) genome, bGalGal1, GRCg7b, maternal haplotype autosomes + Z &amp; W.</title>
        <authorList>
            <person name="Warren W."/>
            <person name="Formenti G."/>
            <person name="Fedrigo O."/>
            <person name="Haase B."/>
            <person name="Mountcastle J."/>
            <person name="Balacco J."/>
            <person name="Tracey A."/>
            <person name="Schneider V."/>
            <person name="Okimoto R."/>
            <person name="Cheng H."/>
            <person name="Hawken R."/>
            <person name="Howe K."/>
            <person name="Jarvis E.D."/>
        </authorList>
    </citation>
    <scope>NUCLEOTIDE SEQUENCE [LARGE SCALE GENOMIC DNA]</scope>
    <source>
        <strain evidence="12">Broiler</strain>
    </source>
</reference>
<dbReference type="PRINTS" id="PR00706">
    <property type="entry name" value="PYROGLUPTASE"/>
</dbReference>
<dbReference type="AlphaFoldDB" id="A0A8V1A3K3"/>
<dbReference type="GO" id="GO:0016920">
    <property type="term" value="F:pyroglutamyl-peptidase activity"/>
    <property type="evidence" value="ECO:0007669"/>
    <property type="project" value="UniProtKB-EC"/>
</dbReference>
<dbReference type="PANTHER" id="PTHR23402">
    <property type="entry name" value="PROTEASE FAMILY C15 PYROGLUTAMYL-PEPTIDASE I-RELATED"/>
    <property type="match status" value="1"/>
</dbReference>
<dbReference type="Proteomes" id="UP000000539">
    <property type="component" value="Chromosome 28"/>
</dbReference>
<comment type="similarity">
    <text evidence="4">Belongs to the peptidase C15 family.</text>
</comment>
<feature type="active site" evidence="11">
    <location>
        <position position="203"/>
    </location>
</feature>